<dbReference type="InterPro" id="IPR006860">
    <property type="entry name" value="FecR"/>
</dbReference>
<feature type="transmembrane region" description="Helical" evidence="1">
    <location>
        <begin position="290"/>
        <end position="307"/>
    </location>
</feature>
<organism evidence="3">
    <name type="scientific">hydrothermal vent metagenome</name>
    <dbReference type="NCBI Taxonomy" id="652676"/>
    <lineage>
        <taxon>unclassified sequences</taxon>
        <taxon>metagenomes</taxon>
        <taxon>ecological metagenomes</taxon>
    </lineage>
</organism>
<dbReference type="EMBL" id="UOFH01000252">
    <property type="protein sequence ID" value="VAW63526.1"/>
    <property type="molecule type" value="Genomic_DNA"/>
</dbReference>
<evidence type="ECO:0000259" key="2">
    <source>
        <dbReference type="Pfam" id="PF04773"/>
    </source>
</evidence>
<protein>
    <recommendedName>
        <fullName evidence="2">FecR protein domain-containing protein</fullName>
    </recommendedName>
</protein>
<keyword evidence="1" id="KW-0472">Membrane</keyword>
<feature type="domain" description="FecR protein" evidence="2">
    <location>
        <begin position="131"/>
        <end position="216"/>
    </location>
</feature>
<reference evidence="3" key="1">
    <citation type="submission" date="2018-06" db="EMBL/GenBank/DDBJ databases">
        <authorList>
            <person name="Zhirakovskaya E."/>
        </authorList>
    </citation>
    <scope>NUCLEOTIDE SEQUENCE</scope>
</reference>
<proteinExistence type="predicted"/>
<dbReference type="Gene3D" id="2.60.120.1440">
    <property type="match status" value="1"/>
</dbReference>
<dbReference type="PANTHER" id="PTHR38731:SF1">
    <property type="entry name" value="FECR PROTEIN DOMAIN-CONTAINING PROTEIN"/>
    <property type="match status" value="1"/>
</dbReference>
<name>A0A3B0Y551_9ZZZZ</name>
<dbReference type="PANTHER" id="PTHR38731">
    <property type="entry name" value="LIPL45-RELATED LIPOPROTEIN-RELATED"/>
    <property type="match status" value="1"/>
</dbReference>
<dbReference type="AlphaFoldDB" id="A0A3B0Y551"/>
<accession>A0A3B0Y551</accession>
<evidence type="ECO:0000256" key="1">
    <source>
        <dbReference type="SAM" id="Phobius"/>
    </source>
</evidence>
<keyword evidence="1" id="KW-1133">Transmembrane helix</keyword>
<keyword evidence="1" id="KW-0812">Transmembrane</keyword>
<gene>
    <name evidence="3" type="ORF">MNBD_GAMMA08-2036</name>
</gene>
<sequence>MLLCLLISFSAAAGKFNAQKRYLYVQPGQSIFSVVKVLYPKQQSQWPNIIKQVVKLNPHAFVNADATRIKVGERLELPPVSGKSRASNKPVTFKKIQAVGQVIKSRGKTFVISKKRKKRNLQVGSEIYVGDRIFTGVKGFIRLNMIDEAKIDLRCNSEMLIEDYQLMRGGNRSVIYLIKGSVKKITGTIGKIADDIYEMHTPVATVGVRGTEYAIRVLQQYGCDGSLDVNSKGLFVKVNRGAIDIKNKKEQKAMSQGDVAFLANEKSKLKSIDARDGMFGDVNDSEKSHFLGSIFWLMLFMPLIFTLRKIKIHGS</sequence>
<dbReference type="Pfam" id="PF04773">
    <property type="entry name" value="FecR"/>
    <property type="match status" value="1"/>
</dbReference>
<evidence type="ECO:0000313" key="3">
    <source>
        <dbReference type="EMBL" id="VAW63526.1"/>
    </source>
</evidence>